<dbReference type="AlphaFoldDB" id="A0A645GAA1"/>
<accession>A0A645GAA1</accession>
<dbReference type="EMBL" id="VSSQ01071020">
    <property type="protein sequence ID" value="MPN22719.1"/>
    <property type="molecule type" value="Genomic_DNA"/>
</dbReference>
<name>A0A645GAA1_9ZZZZ</name>
<organism evidence="1">
    <name type="scientific">bioreactor metagenome</name>
    <dbReference type="NCBI Taxonomy" id="1076179"/>
    <lineage>
        <taxon>unclassified sequences</taxon>
        <taxon>metagenomes</taxon>
        <taxon>ecological metagenomes</taxon>
    </lineage>
</organism>
<evidence type="ECO:0000313" key="1">
    <source>
        <dbReference type="EMBL" id="MPN22719.1"/>
    </source>
</evidence>
<protein>
    <submittedName>
        <fullName evidence="1">Uncharacterized protein</fullName>
    </submittedName>
</protein>
<sequence>MPVAVDYHARFKDQYMPAGKIKISPSTVTVYGELSILNKIDSIRTEPLIFEKLSSSRSGVVDLIPIPGLRYEEKDFYYTLEVVRYVENTLLLPVETLNVPPDKFVRFFPNKIRVVYRVPLRNTHSQENAIFAATIDYNDIASSISNTVEPKVSGLPEDLLSVELDPKFIQCKVIGK</sequence>
<proteinExistence type="predicted"/>
<gene>
    <name evidence="1" type="ORF">SDC9_170102</name>
</gene>
<dbReference type="Pfam" id="PF07949">
    <property type="entry name" value="YbbR"/>
    <property type="match status" value="1"/>
</dbReference>
<comment type="caution">
    <text evidence="1">The sequence shown here is derived from an EMBL/GenBank/DDBJ whole genome shotgun (WGS) entry which is preliminary data.</text>
</comment>
<dbReference type="InterPro" id="IPR012505">
    <property type="entry name" value="YbbR"/>
</dbReference>
<reference evidence="1" key="1">
    <citation type="submission" date="2019-08" db="EMBL/GenBank/DDBJ databases">
        <authorList>
            <person name="Kucharzyk K."/>
            <person name="Murdoch R.W."/>
            <person name="Higgins S."/>
            <person name="Loffler F."/>
        </authorList>
    </citation>
    <scope>NUCLEOTIDE SEQUENCE</scope>
</reference>
<dbReference type="Gene3D" id="2.170.120.40">
    <property type="entry name" value="YbbR-like domain"/>
    <property type="match status" value="1"/>
</dbReference>
<dbReference type="Gene3D" id="2.170.120.30">
    <property type="match status" value="1"/>
</dbReference>